<feature type="domain" description="Helicase C-terminal" evidence="12">
    <location>
        <begin position="472"/>
        <end position="625"/>
    </location>
</feature>
<dbReference type="GO" id="GO:0004518">
    <property type="term" value="F:nuclease activity"/>
    <property type="evidence" value="ECO:0007669"/>
    <property type="project" value="UniProtKB-KW"/>
</dbReference>
<dbReference type="InterPro" id="IPR006474">
    <property type="entry name" value="Helicase_Cas3_CRISPR-ass_core"/>
</dbReference>
<dbReference type="PANTHER" id="PTHR47959:SF16">
    <property type="entry name" value="CRISPR-ASSOCIATED NUCLEASE_HELICASE CAS3-RELATED"/>
    <property type="match status" value="1"/>
</dbReference>
<dbReference type="eggNOG" id="COG2254">
    <property type="taxonomic scope" value="Bacteria"/>
</dbReference>
<dbReference type="GO" id="GO:0005829">
    <property type="term" value="C:cytosol"/>
    <property type="evidence" value="ECO:0007669"/>
    <property type="project" value="TreeGrafter"/>
</dbReference>
<evidence type="ECO:0000259" key="13">
    <source>
        <dbReference type="PROSITE" id="PS51643"/>
    </source>
</evidence>
<organism evidence="14 15">
    <name type="scientific">Syntrophothermus lipocalidus (strain DSM 12680 / TGB-C1)</name>
    <dbReference type="NCBI Taxonomy" id="643648"/>
    <lineage>
        <taxon>Bacteria</taxon>
        <taxon>Bacillati</taxon>
        <taxon>Bacillota</taxon>
        <taxon>Clostridia</taxon>
        <taxon>Eubacteriales</taxon>
        <taxon>Syntrophomonadaceae</taxon>
        <taxon>Syntrophothermus</taxon>
    </lineage>
</organism>
<evidence type="ECO:0000256" key="5">
    <source>
        <dbReference type="ARBA" id="ARBA00022741"/>
    </source>
</evidence>
<dbReference type="AlphaFoldDB" id="D7CN24"/>
<evidence type="ECO:0000313" key="15">
    <source>
        <dbReference type="Proteomes" id="UP000000378"/>
    </source>
</evidence>
<dbReference type="RefSeq" id="WP_013175511.1">
    <property type="nucleotide sequence ID" value="NC_014220.1"/>
</dbReference>
<evidence type="ECO:0000259" key="11">
    <source>
        <dbReference type="PROSITE" id="PS51192"/>
    </source>
</evidence>
<keyword evidence="15" id="KW-1185">Reference proteome</keyword>
<dbReference type="SUPFAM" id="SSF52540">
    <property type="entry name" value="P-loop containing nucleoside triphosphate hydrolases"/>
    <property type="match status" value="1"/>
</dbReference>
<feature type="domain" description="HD Cas3-type" evidence="13">
    <location>
        <begin position="10"/>
        <end position="222"/>
    </location>
</feature>
<dbReference type="Pfam" id="PF18019">
    <property type="entry name" value="Cas3_HD"/>
    <property type="match status" value="1"/>
</dbReference>
<dbReference type="SMART" id="SM00490">
    <property type="entry name" value="HELICc"/>
    <property type="match status" value="1"/>
</dbReference>
<dbReference type="GO" id="GO:0005524">
    <property type="term" value="F:ATP binding"/>
    <property type="evidence" value="ECO:0007669"/>
    <property type="project" value="UniProtKB-KW"/>
</dbReference>
<dbReference type="InterPro" id="IPR038257">
    <property type="entry name" value="CRISPR-assoc_Cas3_HD_sf"/>
</dbReference>
<dbReference type="SUPFAM" id="SSF109604">
    <property type="entry name" value="HD-domain/PDEase-like"/>
    <property type="match status" value="1"/>
</dbReference>
<dbReference type="GO" id="GO:0003724">
    <property type="term" value="F:RNA helicase activity"/>
    <property type="evidence" value="ECO:0007669"/>
    <property type="project" value="TreeGrafter"/>
</dbReference>
<dbReference type="Gene3D" id="3.40.50.300">
    <property type="entry name" value="P-loop containing nucleotide triphosphate hydrolases"/>
    <property type="match status" value="2"/>
</dbReference>
<reference evidence="15" key="1">
    <citation type="journal article" date="2010" name="Stand. Genomic Sci.">
        <title>Complete genome sequence of Syntrophothermus lipocalidus type strain (TGB-C1T).</title>
        <authorList>
            <consortium name="US DOE Joint Genome Institute (JGI-PGF)"/>
            <person name="Djao O."/>
            <person name="Zhang X."/>
            <person name="Lucas S."/>
            <person name="Lapidus A."/>
            <person name="Glavina Del Rio T."/>
            <person name="Nolan M."/>
            <person name="Tice H."/>
            <person name="Cheng J."/>
            <person name="Han C."/>
            <person name="Tapia R."/>
            <person name="Goodwin L."/>
            <person name="Pitluck S."/>
            <person name="Liolios K."/>
            <person name="Ivanova N."/>
            <person name="Mavromatis K."/>
            <person name="Mikhailova N."/>
            <person name="Ovchinnikova G."/>
            <person name="Pati A."/>
            <person name="Brambilla E."/>
            <person name="Chen A."/>
            <person name="Palaniappan K."/>
            <person name="Land M."/>
            <person name="Hauser L."/>
            <person name="Chang Y."/>
            <person name="Jeffries C."/>
            <person name="Rohde M."/>
            <person name="Sikorski J."/>
            <person name="Spring S."/>
            <person name="Goker M."/>
            <person name="Detter J."/>
            <person name="Woyke T."/>
            <person name="Bristow J."/>
            <person name="Eisen J."/>
            <person name="Markowitz V."/>
            <person name="Hugenholtz P."/>
            <person name="Kyrpides N."/>
            <person name="Klenk H."/>
        </authorList>
    </citation>
    <scope>NUCLEOTIDE SEQUENCE [LARGE SCALE GENOMIC DNA]</scope>
    <source>
        <strain evidence="15">DSM 12680 / TGB-C1</strain>
    </source>
</reference>
<feature type="domain" description="Helicase ATP-binding" evidence="11">
    <location>
        <begin position="248"/>
        <end position="439"/>
    </location>
</feature>
<dbReference type="GO" id="GO:0016787">
    <property type="term" value="F:hydrolase activity"/>
    <property type="evidence" value="ECO:0007669"/>
    <property type="project" value="UniProtKB-KW"/>
</dbReference>
<dbReference type="STRING" id="643648.Slip_1346"/>
<dbReference type="eggNOG" id="COG1203">
    <property type="taxonomic scope" value="Bacteria"/>
</dbReference>
<evidence type="ECO:0000259" key="12">
    <source>
        <dbReference type="PROSITE" id="PS51194"/>
    </source>
</evidence>
<dbReference type="InterPro" id="IPR050079">
    <property type="entry name" value="DEAD_box_RNA_helicase"/>
</dbReference>
<dbReference type="PANTHER" id="PTHR47959">
    <property type="entry name" value="ATP-DEPENDENT RNA HELICASE RHLE-RELATED"/>
    <property type="match status" value="1"/>
</dbReference>
<dbReference type="Proteomes" id="UP000000378">
    <property type="component" value="Chromosome"/>
</dbReference>
<dbReference type="InterPro" id="IPR054712">
    <property type="entry name" value="Cas3-like_dom"/>
</dbReference>
<evidence type="ECO:0000256" key="6">
    <source>
        <dbReference type="ARBA" id="ARBA00022801"/>
    </source>
</evidence>
<proteinExistence type="inferred from homology"/>
<dbReference type="GO" id="GO:0003676">
    <property type="term" value="F:nucleic acid binding"/>
    <property type="evidence" value="ECO:0007669"/>
    <property type="project" value="InterPro"/>
</dbReference>
<dbReference type="InterPro" id="IPR011545">
    <property type="entry name" value="DEAD/DEAH_box_helicase_dom"/>
</dbReference>
<reference evidence="14 15" key="2">
    <citation type="journal article" date="2010" name="Stand. Genomic Sci.">
        <title>Complete genome sequence of Syntrophothermus lipocalidus type strain (TGB-C1).</title>
        <authorList>
            <person name="Djao O.D."/>
            <person name="Zhang X."/>
            <person name="Lucas S."/>
            <person name="Lapidus A."/>
            <person name="Del Rio T.G."/>
            <person name="Nolan M."/>
            <person name="Tice H."/>
            <person name="Cheng J.F."/>
            <person name="Han C."/>
            <person name="Tapia R."/>
            <person name="Goodwin L."/>
            <person name="Pitluck S."/>
            <person name="Liolios K."/>
            <person name="Ivanova N."/>
            <person name="Mavromatis K."/>
            <person name="Mikhailova N."/>
            <person name="Ovchinnikova G."/>
            <person name="Pati A."/>
            <person name="Brambilla E."/>
            <person name="Chen A."/>
            <person name="Palaniappan K."/>
            <person name="Land M."/>
            <person name="Hauser L."/>
            <person name="Chang Y.J."/>
            <person name="Jeffries C.D."/>
            <person name="Rohde M."/>
            <person name="Sikorski J."/>
            <person name="Spring S."/>
            <person name="Goker M."/>
            <person name="Detter J.C."/>
            <person name="Woyke T."/>
            <person name="Bristow J."/>
            <person name="Eisen J.A."/>
            <person name="Markowitz V."/>
            <person name="Hugenholtz P."/>
            <person name="Kyrpides N.C."/>
            <person name="Klenk H.P."/>
        </authorList>
    </citation>
    <scope>NUCLEOTIDE SEQUENCE [LARGE SCALE GENOMIC DNA]</scope>
    <source>
        <strain evidence="15">DSM 12680 / TGB-C1</strain>
    </source>
</reference>
<keyword evidence="9" id="KW-0051">Antiviral defense</keyword>
<dbReference type="InterPro" id="IPR014001">
    <property type="entry name" value="Helicase_ATP-bd"/>
</dbReference>
<keyword evidence="3" id="KW-0540">Nuclease</keyword>
<dbReference type="CDD" id="cd09641">
    <property type="entry name" value="Cas3''_I"/>
    <property type="match status" value="1"/>
</dbReference>
<dbReference type="NCBIfam" id="TIGR01587">
    <property type="entry name" value="cas3_core"/>
    <property type="match status" value="1"/>
</dbReference>
<keyword evidence="6" id="KW-0378">Hydrolase</keyword>
<evidence type="ECO:0000256" key="2">
    <source>
        <dbReference type="ARBA" id="ARBA00009046"/>
    </source>
</evidence>
<dbReference type="Pfam" id="PF22590">
    <property type="entry name" value="Cas3-like_C_2"/>
    <property type="match status" value="1"/>
</dbReference>
<dbReference type="OrthoDB" id="9810236at2"/>
<dbReference type="InterPro" id="IPR006483">
    <property type="entry name" value="CRISPR-assoc_Cas3_HD"/>
</dbReference>
<dbReference type="GO" id="GO:0051607">
    <property type="term" value="P:defense response to virus"/>
    <property type="evidence" value="ECO:0007669"/>
    <property type="project" value="UniProtKB-KW"/>
</dbReference>
<dbReference type="GO" id="GO:0046872">
    <property type="term" value="F:metal ion binding"/>
    <property type="evidence" value="ECO:0007669"/>
    <property type="project" value="UniProtKB-KW"/>
</dbReference>
<comment type="similarity">
    <text evidence="2">In the central section; belongs to the CRISPR-associated helicase Cas3 family.</text>
</comment>
<dbReference type="SMART" id="SM00487">
    <property type="entry name" value="DEXDc"/>
    <property type="match status" value="1"/>
</dbReference>
<dbReference type="InterPro" id="IPR001650">
    <property type="entry name" value="Helicase_C-like"/>
</dbReference>
<evidence type="ECO:0000256" key="1">
    <source>
        <dbReference type="ARBA" id="ARBA00006847"/>
    </source>
</evidence>
<keyword evidence="5" id="KW-0547">Nucleotide-binding</keyword>
<evidence type="ECO:0000313" key="14">
    <source>
        <dbReference type="EMBL" id="ADI02109.1"/>
    </source>
</evidence>
<dbReference type="KEGG" id="slp:Slip_1346"/>
<evidence type="ECO:0000256" key="7">
    <source>
        <dbReference type="ARBA" id="ARBA00022806"/>
    </source>
</evidence>
<keyword evidence="4" id="KW-0479">Metal-binding</keyword>
<dbReference type="EMBL" id="CP002048">
    <property type="protein sequence ID" value="ADI02109.1"/>
    <property type="molecule type" value="Genomic_DNA"/>
</dbReference>
<dbReference type="Gene3D" id="1.10.3210.30">
    <property type="match status" value="1"/>
</dbReference>
<evidence type="ECO:0000256" key="3">
    <source>
        <dbReference type="ARBA" id="ARBA00022722"/>
    </source>
</evidence>
<evidence type="ECO:0000256" key="8">
    <source>
        <dbReference type="ARBA" id="ARBA00022840"/>
    </source>
</evidence>
<sequence>MCANEPFAKSGETSTSLSLHSRQVADYVRSVARAYKCHWQQLLGEKNAEQLARALVIAALAHDLGKAACGFQRSLQERNFRWEFRHEVLSAALLSCGNLDDSTKMLALAAVLTHHRDLNDSGLLNDACLVALPEPDILEMVLRKFSEKARELTTWWGWLENFCGKEPELQHIVFPEKPEELVAPDMWVERLKDEIEGIEMFADTRANELLLARGWLMAADHAVSAGVGNFNDVLPRFPKPPAVRPFQQRLASHTGHAFLEAPTGSGKTLAAMLWLENNRKHGERVFYLLPYQASIEAMAQTLEKALGQEYVGVVHSRALDYAFREHFEVSGDYETAARLAKTETELNRLVHKPLKVGTPFQLLKWFFGIPRFEIGLSEMIGGLFVFDEIHAYDAHTAALIAEMVRVLRQIGGRCFFMSATFPPFLKSILEEALGETVREYGITRDEKDPWTRKLLAQARHRLRWHEESLDDLIPDIVKAAKGRNRVLVVANRVAQAQELYRSLKGKIQDVYLLHSRFTRRDRVALEREIIGSLGGLSFTNVRVLVATQVVEVSLDVSFDTIFTELAPVDDLLQRFGRVNRYGEHPGGVEVHVARGYNANKLRWVYDLERLEATLNTAPADEAELSVELARDWVLSVYKNGWTEKELDRFRSAQSAFRNVLKALRPLNNSPETGEQFYDMFQGVEILPRALFEEYDQYRSHKQYLLAAQLLVPIPIGTFWKLNKAGRLTRLNDGTLVADVAYDRGLGLLPEEIDLDVQFIA</sequence>
<dbReference type="Pfam" id="PF00270">
    <property type="entry name" value="DEAD"/>
    <property type="match status" value="1"/>
</dbReference>
<dbReference type="PROSITE" id="PS51194">
    <property type="entry name" value="HELICASE_CTER"/>
    <property type="match status" value="1"/>
</dbReference>
<dbReference type="NCBIfam" id="TIGR01596">
    <property type="entry name" value="cas3_HD"/>
    <property type="match status" value="1"/>
</dbReference>
<evidence type="ECO:0000256" key="4">
    <source>
        <dbReference type="ARBA" id="ARBA00022723"/>
    </source>
</evidence>
<dbReference type="InterPro" id="IPR027417">
    <property type="entry name" value="P-loop_NTPase"/>
</dbReference>
<keyword evidence="7" id="KW-0347">Helicase</keyword>
<gene>
    <name evidence="14" type="ordered locus">Slip_1346</name>
</gene>
<evidence type="ECO:0000256" key="10">
    <source>
        <dbReference type="ARBA" id="ARBA00038437"/>
    </source>
</evidence>
<comment type="similarity">
    <text evidence="1">In the N-terminal section; belongs to the CRISPR-associated nuclease Cas3-HD family.</text>
</comment>
<dbReference type="PROSITE" id="PS51192">
    <property type="entry name" value="HELICASE_ATP_BIND_1"/>
    <property type="match status" value="1"/>
</dbReference>
<dbReference type="PROSITE" id="PS51643">
    <property type="entry name" value="HD_CAS3"/>
    <property type="match status" value="1"/>
</dbReference>
<accession>D7CN24</accession>
<evidence type="ECO:0000256" key="9">
    <source>
        <dbReference type="ARBA" id="ARBA00023118"/>
    </source>
</evidence>
<keyword evidence="8" id="KW-0067">ATP-binding</keyword>
<protein>
    <submittedName>
        <fullName evidence="14">CRISPR-associated helicase Cas3</fullName>
    </submittedName>
</protein>
<dbReference type="HOGENOM" id="CLU_009347_1_0_9"/>
<name>D7CN24_SYNLT</name>
<comment type="similarity">
    <text evidence="10">Belongs to the DEAD box helicase family.</text>
</comment>